<feature type="transmembrane region" description="Helical" evidence="1">
    <location>
        <begin position="40"/>
        <end position="59"/>
    </location>
</feature>
<feature type="transmembrane region" description="Helical" evidence="1">
    <location>
        <begin position="91"/>
        <end position="110"/>
    </location>
</feature>
<feature type="transmembrane region" description="Helical" evidence="1">
    <location>
        <begin position="327"/>
        <end position="355"/>
    </location>
</feature>
<protein>
    <submittedName>
        <fullName evidence="3">Acyltransferase</fullName>
    </submittedName>
</protein>
<evidence type="ECO:0000256" key="1">
    <source>
        <dbReference type="SAM" id="Phobius"/>
    </source>
</evidence>
<keyword evidence="3" id="KW-0808">Transferase</keyword>
<keyword evidence="1" id="KW-0812">Transmembrane</keyword>
<dbReference type="GO" id="GO:0016746">
    <property type="term" value="F:acyltransferase activity"/>
    <property type="evidence" value="ECO:0007669"/>
    <property type="project" value="UniProtKB-KW"/>
</dbReference>
<dbReference type="InterPro" id="IPR002656">
    <property type="entry name" value="Acyl_transf_3_dom"/>
</dbReference>
<evidence type="ECO:0000313" key="3">
    <source>
        <dbReference type="EMBL" id="GAA2386514.1"/>
    </source>
</evidence>
<keyword evidence="1" id="KW-0472">Membrane</keyword>
<proteinExistence type="predicted"/>
<feature type="transmembrane region" description="Helical" evidence="1">
    <location>
        <begin position="176"/>
        <end position="196"/>
    </location>
</feature>
<gene>
    <name evidence="3" type="ORF">GCM10009855_28320</name>
</gene>
<feature type="transmembrane region" description="Helical" evidence="1">
    <location>
        <begin position="151"/>
        <end position="169"/>
    </location>
</feature>
<evidence type="ECO:0000313" key="4">
    <source>
        <dbReference type="Proteomes" id="UP001501170"/>
    </source>
</evidence>
<keyword evidence="1" id="KW-1133">Transmembrane helix</keyword>
<sequence>MRRRVPALTGVRTVAALSVCLTHAAYWTGHYTDDYVGRLLSRFEVGVALFFVLSGYLLFAPWVRALQETQSGAPAEYPGLRRYTWHRVRRIVPAYWVTVLAVDAIFLVRADTSDFGHGWSDLLRNLTFTQVYGLGHLHTGLTQMWSMAAEVAYYIALPLVAWPIAHLVCRDRWRPDLLLVCLGGMLLVSPLWTVVVHGSDGVEPTARMWPPAFASWFVGGMVLAVLARTVTRWPAIPSVAVAVGAFLISGGAVAGEPTIVPADAGATVVKHTLYLVVALGLVGPLAIGPGDDAWSRVCGSRPMVWFGEISYEFFLVHVMVLEFTMDLLGYSVFTGSTLAAFVVTSVISVPVAWSLHRLTAPLWRDSPTRSVGVRG</sequence>
<dbReference type="PANTHER" id="PTHR23028:SF53">
    <property type="entry name" value="ACYL_TRANSF_3 DOMAIN-CONTAINING PROTEIN"/>
    <property type="match status" value="1"/>
</dbReference>
<dbReference type="Proteomes" id="UP001501170">
    <property type="component" value="Unassembled WGS sequence"/>
</dbReference>
<reference evidence="3 4" key="1">
    <citation type="journal article" date="2019" name="Int. J. Syst. Evol. Microbiol.">
        <title>The Global Catalogue of Microorganisms (GCM) 10K type strain sequencing project: providing services to taxonomists for standard genome sequencing and annotation.</title>
        <authorList>
            <consortium name="The Broad Institute Genomics Platform"/>
            <consortium name="The Broad Institute Genome Sequencing Center for Infectious Disease"/>
            <person name="Wu L."/>
            <person name="Ma J."/>
        </authorList>
    </citation>
    <scope>NUCLEOTIDE SEQUENCE [LARGE SCALE GENOMIC DNA]</scope>
    <source>
        <strain evidence="3 4">JCM 16227</strain>
    </source>
</reference>
<feature type="transmembrane region" description="Helical" evidence="1">
    <location>
        <begin position="208"/>
        <end position="227"/>
    </location>
</feature>
<keyword evidence="4" id="KW-1185">Reference proteome</keyword>
<dbReference type="RefSeq" id="WP_346076869.1">
    <property type="nucleotide sequence ID" value="NZ_BAAARB010000016.1"/>
</dbReference>
<dbReference type="EMBL" id="BAAARB010000016">
    <property type="protein sequence ID" value="GAA2386514.1"/>
    <property type="molecule type" value="Genomic_DNA"/>
</dbReference>
<organism evidence="3 4">
    <name type="scientific">Gordonia cholesterolivorans</name>
    <dbReference type="NCBI Taxonomy" id="559625"/>
    <lineage>
        <taxon>Bacteria</taxon>
        <taxon>Bacillati</taxon>
        <taxon>Actinomycetota</taxon>
        <taxon>Actinomycetes</taxon>
        <taxon>Mycobacteriales</taxon>
        <taxon>Gordoniaceae</taxon>
        <taxon>Gordonia</taxon>
    </lineage>
</organism>
<dbReference type="Pfam" id="PF01757">
    <property type="entry name" value="Acyl_transf_3"/>
    <property type="match status" value="1"/>
</dbReference>
<keyword evidence="3" id="KW-0012">Acyltransferase</keyword>
<feature type="transmembrane region" description="Helical" evidence="1">
    <location>
        <begin position="272"/>
        <end position="290"/>
    </location>
</feature>
<comment type="caution">
    <text evidence="3">The sequence shown here is derived from an EMBL/GenBank/DDBJ whole genome shotgun (WGS) entry which is preliminary data.</text>
</comment>
<dbReference type="InterPro" id="IPR050879">
    <property type="entry name" value="Acyltransferase_3"/>
</dbReference>
<feature type="domain" description="Acyltransferase 3" evidence="2">
    <location>
        <begin position="7"/>
        <end position="356"/>
    </location>
</feature>
<name>A0ABN3HRX1_9ACTN</name>
<feature type="transmembrane region" description="Helical" evidence="1">
    <location>
        <begin position="239"/>
        <end position="260"/>
    </location>
</feature>
<evidence type="ECO:0000259" key="2">
    <source>
        <dbReference type="Pfam" id="PF01757"/>
    </source>
</evidence>
<dbReference type="PANTHER" id="PTHR23028">
    <property type="entry name" value="ACETYLTRANSFERASE"/>
    <property type="match status" value="1"/>
</dbReference>
<accession>A0ABN3HRX1</accession>